<protein>
    <recommendedName>
        <fullName evidence="2">Phosphocarrier protein HPr</fullName>
    </recommendedName>
    <alternativeName>
        <fullName evidence="5">Histidine-containing protein</fullName>
    </alternativeName>
</protein>
<dbReference type="NCBIfam" id="TIGR01003">
    <property type="entry name" value="PTS_HPr_family"/>
    <property type="match status" value="1"/>
</dbReference>
<comment type="caution">
    <text evidence="7">The sequence shown here is derived from an EMBL/GenBank/DDBJ whole genome shotgun (WGS) entry which is preliminary data.</text>
</comment>
<evidence type="ECO:0000256" key="2">
    <source>
        <dbReference type="ARBA" id="ARBA00020422"/>
    </source>
</evidence>
<evidence type="ECO:0000313" key="8">
    <source>
        <dbReference type="Proteomes" id="UP000546970"/>
    </source>
</evidence>
<reference evidence="7 8" key="1">
    <citation type="submission" date="2020-04" db="EMBL/GenBank/DDBJ databases">
        <title>Collinsella sp. KGMB02528 nov., an anaerobic actinobacterium isolated from human feces.</title>
        <authorList>
            <person name="Han K.-I."/>
            <person name="Eom M.K."/>
            <person name="Kim J.-S."/>
            <person name="Lee K.C."/>
            <person name="Suh M.K."/>
            <person name="Park S.-H."/>
            <person name="Lee J.H."/>
            <person name="Kang S.W."/>
            <person name="Park J.-E."/>
            <person name="Oh B.S."/>
            <person name="Yu S.Y."/>
            <person name="Choi S.-H."/>
            <person name="Lee D.H."/>
            <person name="Yoon H."/>
            <person name="Kim B.-Y."/>
            <person name="Lee J.H."/>
            <person name="Lee J.-S."/>
        </authorList>
    </citation>
    <scope>NUCLEOTIDE SEQUENCE [LARGE SCALE GENOMIC DNA]</scope>
    <source>
        <strain evidence="7 8">KGMB02528</strain>
    </source>
</reference>
<dbReference type="InterPro" id="IPR035895">
    <property type="entry name" value="HPr-like_sf"/>
</dbReference>
<dbReference type="Gene3D" id="3.30.1340.10">
    <property type="entry name" value="HPr-like"/>
    <property type="match status" value="1"/>
</dbReference>
<evidence type="ECO:0000313" key="7">
    <source>
        <dbReference type="EMBL" id="NMF56339.1"/>
    </source>
</evidence>
<dbReference type="EMBL" id="JABBCP010000007">
    <property type="protein sequence ID" value="NMF56339.1"/>
    <property type="molecule type" value="Genomic_DNA"/>
</dbReference>
<evidence type="ECO:0000256" key="1">
    <source>
        <dbReference type="ARBA" id="ARBA00003681"/>
    </source>
</evidence>
<dbReference type="Proteomes" id="UP000546970">
    <property type="component" value="Unassembled WGS sequence"/>
</dbReference>
<dbReference type="InterPro" id="IPR000032">
    <property type="entry name" value="HPr-like"/>
</dbReference>
<evidence type="ECO:0000259" key="6">
    <source>
        <dbReference type="PROSITE" id="PS51350"/>
    </source>
</evidence>
<evidence type="ECO:0000256" key="4">
    <source>
        <dbReference type="ARBA" id="ARBA00022597"/>
    </source>
</evidence>
<gene>
    <name evidence="7" type="ORF">HF320_08395</name>
</gene>
<accession>A0A7X9UD67</accession>
<dbReference type="Pfam" id="PF00381">
    <property type="entry name" value="PTS-HPr"/>
    <property type="match status" value="1"/>
</dbReference>
<dbReference type="AlphaFoldDB" id="A0A7X9UD67"/>
<name>A0A7X9UD67_9ACTN</name>
<comment type="function">
    <text evidence="1">General (non sugar-specific) component of the phosphoenolpyruvate-dependent sugar phosphotransferase system (sugar PTS). This major carbohydrate active-transport system catalyzes the phosphorylation of incoming sugar substrates concomitantly with their translocation across the cell membrane. The phosphoryl group from phosphoenolpyruvate (PEP) is transferred to the phosphoryl carrier protein HPr by enzyme I. Phospho-HPr then transfers it to the PTS EIIA domain.</text>
</comment>
<evidence type="ECO:0000256" key="5">
    <source>
        <dbReference type="ARBA" id="ARBA00033055"/>
    </source>
</evidence>
<dbReference type="PRINTS" id="PR00107">
    <property type="entry name" value="PHOSPHOCPHPR"/>
</dbReference>
<dbReference type="RefSeq" id="WP_169277889.1">
    <property type="nucleotide sequence ID" value="NZ_JABBCP010000007.1"/>
</dbReference>
<dbReference type="PROSITE" id="PS00369">
    <property type="entry name" value="PTS_HPR_HIS"/>
    <property type="match status" value="1"/>
</dbReference>
<dbReference type="InterPro" id="IPR001020">
    <property type="entry name" value="PTS_HPr_His_P_site"/>
</dbReference>
<organism evidence="7 8">
    <name type="scientific">Collinsella acetigenes</name>
    <dbReference type="NCBI Taxonomy" id="2713419"/>
    <lineage>
        <taxon>Bacteria</taxon>
        <taxon>Bacillati</taxon>
        <taxon>Actinomycetota</taxon>
        <taxon>Coriobacteriia</taxon>
        <taxon>Coriobacteriales</taxon>
        <taxon>Coriobacteriaceae</taxon>
        <taxon>Collinsella</taxon>
    </lineage>
</organism>
<dbReference type="SUPFAM" id="SSF55594">
    <property type="entry name" value="HPr-like"/>
    <property type="match status" value="1"/>
</dbReference>
<proteinExistence type="predicted"/>
<dbReference type="CDD" id="cd00367">
    <property type="entry name" value="PTS-HPr_like"/>
    <property type="match status" value="1"/>
</dbReference>
<dbReference type="PANTHER" id="PTHR33705">
    <property type="entry name" value="PHOSPHOCARRIER PROTEIN HPR"/>
    <property type="match status" value="1"/>
</dbReference>
<sequence>MYSENVTVVNATGIHARPASQFSKMAAGFQSNVTVKKSDAEGDGVNAKSVLNLMTQGLTCGTEITIAADGEDEKEAVAALVEFVKGGCGE</sequence>
<dbReference type="PANTHER" id="PTHR33705:SF1">
    <property type="entry name" value="PHOSPHOCARRIER PROTEIN HPR"/>
    <property type="match status" value="1"/>
</dbReference>
<keyword evidence="4" id="KW-0762">Sugar transport</keyword>
<feature type="domain" description="HPr" evidence="6">
    <location>
        <begin position="1"/>
        <end position="90"/>
    </location>
</feature>
<keyword evidence="3" id="KW-0813">Transport</keyword>
<dbReference type="InterPro" id="IPR050399">
    <property type="entry name" value="HPr"/>
</dbReference>
<keyword evidence="8" id="KW-1185">Reference proteome</keyword>
<dbReference type="PROSITE" id="PS51350">
    <property type="entry name" value="PTS_HPR_DOM"/>
    <property type="match status" value="1"/>
</dbReference>
<evidence type="ECO:0000256" key="3">
    <source>
        <dbReference type="ARBA" id="ARBA00022448"/>
    </source>
</evidence>